<evidence type="ECO:0000256" key="5">
    <source>
        <dbReference type="ARBA" id="ARBA00038306"/>
    </source>
</evidence>
<organism evidence="9 10">
    <name type="scientific">Bartonella rochalimae ATCC BAA-1498</name>
    <dbReference type="NCBI Taxonomy" id="685782"/>
    <lineage>
        <taxon>Bacteria</taxon>
        <taxon>Pseudomonadati</taxon>
        <taxon>Pseudomonadota</taxon>
        <taxon>Alphaproteobacteria</taxon>
        <taxon>Hyphomicrobiales</taxon>
        <taxon>Bartonellaceae</taxon>
        <taxon>Bartonella</taxon>
    </lineage>
</organism>
<keyword evidence="4" id="KW-0998">Cell outer membrane</keyword>
<accession>A0A067W2U6</accession>
<feature type="chain" id="PRO_5001649747" description="Outer membrane protein beta-barrel domain-containing protein" evidence="7">
    <location>
        <begin position="23"/>
        <end position="371"/>
    </location>
</feature>
<dbReference type="AlphaFoldDB" id="A0A067W2U6"/>
<dbReference type="eggNOG" id="COG3637">
    <property type="taxonomic scope" value="Bacteria"/>
</dbReference>
<dbReference type="Gene3D" id="2.40.160.20">
    <property type="match status" value="1"/>
</dbReference>
<feature type="region of interest" description="Disordered" evidence="6">
    <location>
        <begin position="130"/>
        <end position="149"/>
    </location>
</feature>
<dbReference type="PATRIC" id="fig|685782.3.peg.1094"/>
<dbReference type="Proteomes" id="UP000027336">
    <property type="component" value="Unassembled WGS sequence"/>
</dbReference>
<dbReference type="GO" id="GO:0009279">
    <property type="term" value="C:cell outer membrane"/>
    <property type="evidence" value="ECO:0007669"/>
    <property type="project" value="UniProtKB-SubCell"/>
</dbReference>
<dbReference type="HOGENOM" id="CLU_037100_4_2_5"/>
<evidence type="ECO:0000313" key="9">
    <source>
        <dbReference type="EMBL" id="KEC54170.1"/>
    </source>
</evidence>
<name>A0A067W2U6_9HYPH</name>
<evidence type="ECO:0000256" key="1">
    <source>
        <dbReference type="ARBA" id="ARBA00004442"/>
    </source>
</evidence>
<reference evidence="9 10" key="1">
    <citation type="submission" date="2012-04" db="EMBL/GenBank/DDBJ databases">
        <title>The Genome Sequence of Bartonella rochalimae BMGH.</title>
        <authorList>
            <consortium name="The Broad Institute Genome Sequencing Platform"/>
            <consortium name="The Broad Institute Genome Sequencing Center for Infectious Disease"/>
            <person name="Feldgarden M."/>
            <person name="Kirby J."/>
            <person name="Kosoy M."/>
            <person name="Birtles R."/>
            <person name="Probert W.S."/>
            <person name="Chiaraviglio L."/>
            <person name="Walker B."/>
            <person name="Young S.K."/>
            <person name="Zeng Q."/>
            <person name="Gargeya S."/>
            <person name="Fitzgerald M."/>
            <person name="Haas B."/>
            <person name="Abouelleil A."/>
            <person name="Alvarado L."/>
            <person name="Arachchi H.M."/>
            <person name="Berlin A.M."/>
            <person name="Chapman S.B."/>
            <person name="Goldberg J."/>
            <person name="Griggs A."/>
            <person name="Gujja S."/>
            <person name="Hansen M."/>
            <person name="Howarth C."/>
            <person name="Imamovic A."/>
            <person name="Larimer J."/>
            <person name="McCowen C."/>
            <person name="Montmayeur A."/>
            <person name="Murphy C."/>
            <person name="Neiman D."/>
            <person name="Pearson M."/>
            <person name="Priest M."/>
            <person name="Roberts A."/>
            <person name="Saif S."/>
            <person name="Shea T."/>
            <person name="Sisk P."/>
            <person name="Sykes S."/>
            <person name="Wortman J."/>
            <person name="Nusbaum C."/>
            <person name="Birren B."/>
        </authorList>
    </citation>
    <scope>NUCLEOTIDE SEQUENCE [LARGE SCALE GENOMIC DNA]</scope>
    <source>
        <strain evidence="9 10">ATCC BAA-1498</strain>
    </source>
</reference>
<feature type="domain" description="Outer membrane protein beta-barrel" evidence="8">
    <location>
        <begin position="262"/>
        <end position="371"/>
    </location>
</feature>
<evidence type="ECO:0000256" key="2">
    <source>
        <dbReference type="ARBA" id="ARBA00022729"/>
    </source>
</evidence>
<evidence type="ECO:0000256" key="6">
    <source>
        <dbReference type="SAM" id="MobiDB-lite"/>
    </source>
</evidence>
<dbReference type="InterPro" id="IPR011250">
    <property type="entry name" value="OMP/PagP_B-barrel"/>
</dbReference>
<dbReference type="PANTHER" id="PTHR34001">
    <property type="entry name" value="BLL7405 PROTEIN"/>
    <property type="match status" value="1"/>
</dbReference>
<dbReference type="InterPro" id="IPR027385">
    <property type="entry name" value="Beta-barrel_OMP"/>
</dbReference>
<keyword evidence="3" id="KW-0472">Membrane</keyword>
<dbReference type="PANTHER" id="PTHR34001:SF3">
    <property type="entry name" value="BLL7405 PROTEIN"/>
    <property type="match status" value="1"/>
</dbReference>
<evidence type="ECO:0000259" key="8">
    <source>
        <dbReference type="Pfam" id="PF13505"/>
    </source>
</evidence>
<proteinExistence type="inferred from homology"/>
<comment type="caution">
    <text evidence="9">The sequence shown here is derived from an EMBL/GenBank/DDBJ whole genome shotgun (WGS) entry which is preliminary data.</text>
</comment>
<comment type="similarity">
    <text evidence="5">Belongs to the Omp25/RopB family.</text>
</comment>
<evidence type="ECO:0000256" key="4">
    <source>
        <dbReference type="ARBA" id="ARBA00023237"/>
    </source>
</evidence>
<evidence type="ECO:0000313" key="10">
    <source>
        <dbReference type="Proteomes" id="UP000027336"/>
    </source>
</evidence>
<gene>
    <name evidence="9" type="ORF">O99_01051</name>
</gene>
<dbReference type="Pfam" id="PF13505">
    <property type="entry name" value="OMP_b-brl"/>
    <property type="match status" value="1"/>
</dbReference>
<dbReference type="RefSeq" id="WP_051668869.1">
    <property type="nucleotide sequence ID" value="NZ_KL407338.1"/>
</dbReference>
<keyword evidence="2 7" id="KW-0732">Signal</keyword>
<dbReference type="SUPFAM" id="SSF56925">
    <property type="entry name" value="OMPA-like"/>
    <property type="match status" value="1"/>
</dbReference>
<feature type="compositionally biased region" description="Low complexity" evidence="6">
    <location>
        <begin position="132"/>
        <end position="143"/>
    </location>
</feature>
<dbReference type="EMBL" id="AHPK01000018">
    <property type="protein sequence ID" value="KEC54170.1"/>
    <property type="molecule type" value="Genomic_DNA"/>
</dbReference>
<comment type="subcellular location">
    <subcellularLocation>
        <location evidence="1">Cell outer membrane</location>
    </subcellularLocation>
</comment>
<keyword evidence="10" id="KW-1185">Reference proteome</keyword>
<dbReference type="InterPro" id="IPR051692">
    <property type="entry name" value="OMP-like"/>
</dbReference>
<evidence type="ECO:0000256" key="7">
    <source>
        <dbReference type="SAM" id="SignalP"/>
    </source>
</evidence>
<evidence type="ECO:0000256" key="3">
    <source>
        <dbReference type="ARBA" id="ARBA00023136"/>
    </source>
</evidence>
<feature type="signal peptide" evidence="7">
    <location>
        <begin position="1"/>
        <end position="22"/>
    </location>
</feature>
<sequence>MNIRYLITASVLSLNLPFGAQASDTAVPSGLKSIASPFYSWDGFYLGGQVGSFSSSMSLLHNNTDKTDERNFKDVFSSEVSGITGGFYAGVNFEYSNRFVLGVDTDIVFSNKKAEKVFVDEKFENLVRSQDSIQQATQQSTRQRSSEPRMMIIRNEDGSQIVSSSSGGRSGADPLIRTVLNYPNEGRTVVYDGDAALRVRVSGSNGEQPLVTSWVTYPSLGKTVVYDGGQTGGDSSGASSAGILPLPFEVYTHTLKRKWLGATRMRLGLSAGRVMPYIAGGIAYAKVQFISSKTVNIGASKNTVPMSSLDSAEVEVMVGYTLGGGFDFAMTDRILLRAEYRYSDFGAEKFKKVDLKYYKVNDFRIGLAYKF</sequence>
<protein>
    <recommendedName>
        <fullName evidence="8">Outer membrane protein beta-barrel domain-containing protein</fullName>
    </recommendedName>
</protein>